<gene>
    <name evidence="2" type="ORF">ADUPG1_007380</name>
</gene>
<dbReference type="Gene3D" id="3.40.50.300">
    <property type="entry name" value="P-loop containing nucleotide triphosphate hydrolases"/>
    <property type="match status" value="1"/>
</dbReference>
<evidence type="ECO:0000313" key="3">
    <source>
        <dbReference type="Proteomes" id="UP001057375"/>
    </source>
</evidence>
<accession>A0ABQ5KQ79</accession>
<name>A0ABQ5KQ79_9EUKA</name>
<protein>
    <submittedName>
        <fullName evidence="2">Multi-domain containing protein</fullName>
    </submittedName>
</protein>
<dbReference type="InterPro" id="IPR027417">
    <property type="entry name" value="P-loop_NTPase"/>
</dbReference>
<feature type="compositionally biased region" description="Basic and acidic residues" evidence="1">
    <location>
        <begin position="639"/>
        <end position="652"/>
    </location>
</feature>
<dbReference type="Pfam" id="PF10926">
    <property type="entry name" value="DUF2800"/>
    <property type="match status" value="1"/>
</dbReference>
<feature type="region of interest" description="Disordered" evidence="1">
    <location>
        <begin position="620"/>
        <end position="660"/>
    </location>
</feature>
<dbReference type="InterPro" id="IPR021229">
    <property type="entry name" value="DUF2800"/>
</dbReference>
<dbReference type="EMBL" id="BQXS01010287">
    <property type="protein sequence ID" value="GKT33494.1"/>
    <property type="molecule type" value="Genomic_DNA"/>
</dbReference>
<feature type="compositionally biased region" description="Polar residues" evidence="1">
    <location>
        <begin position="84"/>
        <end position="96"/>
    </location>
</feature>
<sequence length="768" mass="83150">LTAASDVLLIEPDGSPVHNYQAISRCHRIGQTNGVIAHFAYAHGTIDARISNLLRKRAADMQDLPEQLRKILREFMQGMGDASGNCTEITNPTPTTAEVVVEPAKRGRGRPPKDKGTNPEKDGTEDDTTTPDTAPADGDAADGQAEAPPVEHNENVVQDLSPQDARTKAISAMQKHFAANPNSMPAIAKLQQKFGIKQFSEIPDDRAHDLLADVLLIVNGTGEAYKLGMLADDGTRKSSVYSAQGTLAHSVSEVCVYTGKNPADFIGETKSADGFSFTIDEEFAEAASVYVDTLRGLRAMGYVLSLENRVSPQVHWEGLAPLDVELFGTSDCIAYNPVTKDLVIADLKFGAGIPVEADANPQLLYYAAGSCHPDVLDGICAAAGVGFAGVQNIQLIVVQPRAYHALGPVRRASYTYNEVRDWARGPLYYGVERALQDEGKTLCDGKHCRFCPVLASCDKPRETAFNTARAAFMNAPLENIPAPDEPGAALPDVHLSDDKLGDLLDKIEIIAPWLDAVKRLALERAQANRTVPGWKLVPKRALRKWADEDQDAMMDALRADGVDVDLISEAKLLSPAQAEKKLGKKEYAARIAPHVVKNSSGATLAPEGDPRARIKQRSAAEAFGAASKTPAGAKRAAKRLADVRKNHPKSDPNRPATRQQERALLRRLRKSDEAAIEAEIQEKGLTAPRITAQDVNDEIVSAEYHVFPGSCLTVCCLTLKNGFTVTGESACVHPANFNADLGRRIAHENARNKIWVLLGFRLRDKLVA</sequence>
<comment type="caution">
    <text evidence="2">The sequence shown here is derived from an EMBL/GenBank/DDBJ whole genome shotgun (WGS) entry which is preliminary data.</text>
</comment>
<proteinExistence type="predicted"/>
<dbReference type="InterPro" id="IPR025915">
    <property type="entry name" value="Phage_gp49_66"/>
</dbReference>
<keyword evidence="3" id="KW-1185">Reference proteome</keyword>
<feature type="region of interest" description="Disordered" evidence="1">
    <location>
        <begin position="84"/>
        <end position="158"/>
    </location>
</feature>
<evidence type="ECO:0000313" key="2">
    <source>
        <dbReference type="EMBL" id="GKT33494.1"/>
    </source>
</evidence>
<feature type="compositionally biased region" description="Low complexity" evidence="1">
    <location>
        <begin position="130"/>
        <end position="148"/>
    </location>
</feature>
<organism evidence="2 3">
    <name type="scientific">Aduncisulcus paluster</name>
    <dbReference type="NCBI Taxonomy" id="2918883"/>
    <lineage>
        <taxon>Eukaryota</taxon>
        <taxon>Metamonada</taxon>
        <taxon>Carpediemonas-like organisms</taxon>
        <taxon>Aduncisulcus</taxon>
    </lineage>
</organism>
<feature type="non-terminal residue" evidence="2">
    <location>
        <position position="1"/>
    </location>
</feature>
<feature type="compositionally biased region" description="Basic and acidic residues" evidence="1">
    <location>
        <begin position="111"/>
        <end position="122"/>
    </location>
</feature>
<reference evidence="2" key="1">
    <citation type="submission" date="2022-03" db="EMBL/GenBank/DDBJ databases">
        <title>Draft genome sequence of Aduncisulcus paluster, a free-living microaerophilic Fornicata.</title>
        <authorList>
            <person name="Yuyama I."/>
            <person name="Kume K."/>
            <person name="Tamura T."/>
            <person name="Inagaki Y."/>
            <person name="Hashimoto T."/>
        </authorList>
    </citation>
    <scope>NUCLEOTIDE SEQUENCE</scope>
    <source>
        <strain evidence="2">NY0171</strain>
    </source>
</reference>
<dbReference type="Proteomes" id="UP001057375">
    <property type="component" value="Unassembled WGS sequence"/>
</dbReference>
<dbReference type="Pfam" id="PF13876">
    <property type="entry name" value="Phage_gp49_66"/>
    <property type="match status" value="1"/>
</dbReference>
<evidence type="ECO:0000256" key="1">
    <source>
        <dbReference type="SAM" id="MobiDB-lite"/>
    </source>
</evidence>
<dbReference type="SUPFAM" id="SSF52540">
    <property type="entry name" value="P-loop containing nucleoside triphosphate hydrolases"/>
    <property type="match status" value="1"/>
</dbReference>